<name>A0ABQ7A7Q8_BRACR</name>
<gene>
    <name evidence="2" type="ORF">DY000_02052588</name>
</gene>
<dbReference type="Proteomes" id="UP000266723">
    <property type="component" value="Unassembled WGS sequence"/>
</dbReference>
<feature type="compositionally biased region" description="Acidic residues" evidence="1">
    <location>
        <begin position="20"/>
        <end position="56"/>
    </location>
</feature>
<evidence type="ECO:0000256" key="1">
    <source>
        <dbReference type="SAM" id="MobiDB-lite"/>
    </source>
</evidence>
<evidence type="ECO:0000313" key="3">
    <source>
        <dbReference type="Proteomes" id="UP000266723"/>
    </source>
</evidence>
<feature type="region of interest" description="Disordered" evidence="1">
    <location>
        <begin position="129"/>
        <end position="169"/>
    </location>
</feature>
<feature type="region of interest" description="Disordered" evidence="1">
    <location>
        <begin position="196"/>
        <end position="220"/>
    </location>
</feature>
<comment type="caution">
    <text evidence="2">The sequence shown here is derived from an EMBL/GenBank/DDBJ whole genome shotgun (WGS) entry which is preliminary data.</text>
</comment>
<organism evidence="2 3">
    <name type="scientific">Brassica cretica</name>
    <name type="common">Mustard</name>
    <dbReference type="NCBI Taxonomy" id="69181"/>
    <lineage>
        <taxon>Eukaryota</taxon>
        <taxon>Viridiplantae</taxon>
        <taxon>Streptophyta</taxon>
        <taxon>Embryophyta</taxon>
        <taxon>Tracheophyta</taxon>
        <taxon>Spermatophyta</taxon>
        <taxon>Magnoliopsida</taxon>
        <taxon>eudicotyledons</taxon>
        <taxon>Gunneridae</taxon>
        <taxon>Pentapetalae</taxon>
        <taxon>rosids</taxon>
        <taxon>malvids</taxon>
        <taxon>Brassicales</taxon>
        <taxon>Brassicaceae</taxon>
        <taxon>Brassiceae</taxon>
        <taxon>Brassica</taxon>
    </lineage>
</organism>
<evidence type="ECO:0000313" key="2">
    <source>
        <dbReference type="EMBL" id="KAF3493699.1"/>
    </source>
</evidence>
<evidence type="ECO:0008006" key="4">
    <source>
        <dbReference type="Google" id="ProtNLM"/>
    </source>
</evidence>
<feature type="compositionally biased region" description="Acidic residues" evidence="1">
    <location>
        <begin position="129"/>
        <end position="165"/>
    </location>
</feature>
<accession>A0ABQ7A7Q8</accession>
<keyword evidence="3" id="KW-1185">Reference proteome</keyword>
<sequence>MLFMAFVGDEIDAEQHALDSDEIDVEQQDDTYDGDQEVEKSEDEYQDTNEFDNEDDTDKKFEEDLSMFRNENYEDEIRNKDVIYPDIEQSSEVDNNERVLMRLTHRLSNMLFMAFVGDEIDAEQHALDSDEIDVEQQDDTYDGDQEVEKSEDEYQDTNEFDNEDDTDKKFEEDLSMFRNENYEDEIRNKDVIYPDIEQSSGDEEEQTERMAKRGGIRWRF</sequence>
<reference evidence="2 3" key="1">
    <citation type="journal article" date="2020" name="BMC Genomics">
        <title>Intraspecific diversification of the crop wild relative Brassica cretica Lam. using demographic model selection.</title>
        <authorList>
            <person name="Kioukis A."/>
            <person name="Michalopoulou V.A."/>
            <person name="Briers L."/>
            <person name="Pirintsos S."/>
            <person name="Studholme D.J."/>
            <person name="Pavlidis P."/>
            <person name="Sarris P.F."/>
        </authorList>
    </citation>
    <scope>NUCLEOTIDE SEQUENCE [LARGE SCALE GENOMIC DNA]</scope>
    <source>
        <strain evidence="3">cv. PFS-1207/04</strain>
    </source>
</reference>
<protein>
    <recommendedName>
        <fullName evidence="4">Translocon at the inner envelope membrane of chloroplasts 214</fullName>
    </recommendedName>
</protein>
<feature type="region of interest" description="Disordered" evidence="1">
    <location>
        <begin position="15"/>
        <end position="58"/>
    </location>
</feature>
<dbReference type="EMBL" id="QGKV02002055">
    <property type="protein sequence ID" value="KAF3493699.1"/>
    <property type="molecule type" value="Genomic_DNA"/>
</dbReference>
<proteinExistence type="predicted"/>